<dbReference type="PANTHER" id="PTHR33404:SF1">
    <property type="entry name" value="SLL0497 PROTEIN"/>
    <property type="match status" value="1"/>
</dbReference>
<protein>
    <submittedName>
        <fullName evidence="3">Uncharacterized protein</fullName>
    </submittedName>
</protein>
<dbReference type="OrthoDB" id="516684at2"/>
<dbReference type="InterPro" id="IPR048378">
    <property type="entry name" value="BFA1-like_C"/>
</dbReference>
<sequence length="318" mass="36150">MRSQWECFLQNQGSWHGSFTTFSPKGQQLKDIPSVLTIEGLDDNQKIRLTLRYLPPEQAIFNRILEYTNVDRYLMFFDSGAFSQGALQWIPYGEFGAEFGLIEGNRRLRMVQLYNRESQLKQLTLIREKLAGTDTPERPPLTLEQLLGEWRGEAVTLYSDLRTPNIYPTHLKLQHHESNRLVQQLTFGTGESLRTITSSAKIDGSILYFDGGATPVGKPDLAVRPRDDESRKGMLTKRGNAHQEKGAVSTQVLLLPDGASSTCPITVKPGHSFFLEVGWLWQPNQRQRLIRSFNDKGQWVSLTLVREQKVSSGHYIKG</sequence>
<gene>
    <name evidence="3" type="ORF">BJP34_07465</name>
</gene>
<proteinExistence type="predicted"/>
<dbReference type="PANTHER" id="PTHR33404">
    <property type="entry name" value="CELL DIVISION TOPOLOGICAL SPECIFICITY FACTOR HOMOLOG, CHLOROPLASTIC"/>
    <property type="match status" value="1"/>
</dbReference>
<feature type="domain" description="Biogenesis factor required for ATP synthase 1-like C-terminal" evidence="2">
    <location>
        <begin position="244"/>
        <end position="310"/>
    </location>
</feature>
<feature type="domain" description="Biogenesis factor required for ATP synthase 1-like C-terminal" evidence="2">
    <location>
        <begin position="137"/>
        <end position="215"/>
    </location>
</feature>
<accession>A0A1D8TNS9</accession>
<dbReference type="Proteomes" id="UP000177870">
    <property type="component" value="Chromosome"/>
</dbReference>
<evidence type="ECO:0000313" key="3">
    <source>
        <dbReference type="EMBL" id="AOW99318.1"/>
    </source>
</evidence>
<dbReference type="STRING" id="1458985.BJP34_07465"/>
<dbReference type="InterPro" id="IPR022017">
    <property type="entry name" value="BFA1-like_DUF3598"/>
</dbReference>
<dbReference type="GO" id="GO:0000918">
    <property type="term" value="P:division septum site selection"/>
    <property type="evidence" value="ECO:0007669"/>
    <property type="project" value="TreeGrafter"/>
</dbReference>
<evidence type="ECO:0000313" key="4">
    <source>
        <dbReference type="Proteomes" id="UP000177870"/>
    </source>
</evidence>
<dbReference type="Pfam" id="PF21053">
    <property type="entry name" value="BFA1_C"/>
    <property type="match status" value="2"/>
</dbReference>
<dbReference type="RefSeq" id="WP_070391804.1">
    <property type="nucleotide sequence ID" value="NZ_CP017599.1"/>
</dbReference>
<dbReference type="Pfam" id="PF12204">
    <property type="entry name" value="DUF3598_N"/>
    <property type="match status" value="1"/>
</dbReference>
<evidence type="ECO:0000259" key="1">
    <source>
        <dbReference type="Pfam" id="PF12204"/>
    </source>
</evidence>
<dbReference type="SUPFAM" id="SSF50814">
    <property type="entry name" value="Lipocalins"/>
    <property type="match status" value="2"/>
</dbReference>
<reference evidence="4" key="1">
    <citation type="submission" date="2016-10" db="EMBL/GenBank/DDBJ databases">
        <title>Comparative genomics uncovers the prolific and rare metabolic potential of the cyanobacterial genus Moorea.</title>
        <authorList>
            <person name="Leao T."/>
            <person name="Castelao G."/>
            <person name="Korobeynikov A."/>
            <person name="Monroe E.A."/>
            <person name="Podell S."/>
            <person name="Glukhov E."/>
            <person name="Allen E."/>
            <person name="Gerwick W.H."/>
            <person name="Gerwick L."/>
        </authorList>
    </citation>
    <scope>NUCLEOTIDE SEQUENCE [LARGE SCALE GENOMIC DNA]</scope>
    <source>
        <strain evidence="4">PAL-8-15-08-1</strain>
    </source>
</reference>
<organism evidence="3 4">
    <name type="scientific">Moorena producens PAL-8-15-08-1</name>
    <dbReference type="NCBI Taxonomy" id="1458985"/>
    <lineage>
        <taxon>Bacteria</taxon>
        <taxon>Bacillati</taxon>
        <taxon>Cyanobacteriota</taxon>
        <taxon>Cyanophyceae</taxon>
        <taxon>Coleofasciculales</taxon>
        <taxon>Coleofasciculaceae</taxon>
        <taxon>Moorena</taxon>
    </lineage>
</organism>
<dbReference type="GO" id="GO:0005886">
    <property type="term" value="C:plasma membrane"/>
    <property type="evidence" value="ECO:0007669"/>
    <property type="project" value="TreeGrafter"/>
</dbReference>
<dbReference type="AlphaFoldDB" id="A0A1D8TNS9"/>
<dbReference type="EMBL" id="CP017599">
    <property type="protein sequence ID" value="AOW99318.1"/>
    <property type="molecule type" value="Genomic_DNA"/>
</dbReference>
<name>A0A1D8TNS9_9CYAN</name>
<feature type="domain" description="DUF3598" evidence="1">
    <location>
        <begin position="1"/>
        <end position="133"/>
    </location>
</feature>
<dbReference type="InterPro" id="IPR012674">
    <property type="entry name" value="Calycin"/>
</dbReference>
<dbReference type="Gene3D" id="2.40.128.20">
    <property type="match status" value="2"/>
</dbReference>
<evidence type="ECO:0000259" key="2">
    <source>
        <dbReference type="Pfam" id="PF21053"/>
    </source>
</evidence>
<dbReference type="KEGG" id="mpro:BJP34_07465"/>